<name>A0A1G2G878_9BACT</name>
<gene>
    <name evidence="1" type="ORF">A3J54_02525</name>
</gene>
<evidence type="ECO:0008006" key="3">
    <source>
        <dbReference type="Google" id="ProtNLM"/>
    </source>
</evidence>
<dbReference type="InterPro" id="IPR011335">
    <property type="entry name" value="Restrct_endonuc-II-like"/>
</dbReference>
<evidence type="ECO:0000313" key="1">
    <source>
        <dbReference type="EMBL" id="OGZ46078.1"/>
    </source>
</evidence>
<dbReference type="Gene3D" id="3.90.320.10">
    <property type="match status" value="1"/>
</dbReference>
<protein>
    <recommendedName>
        <fullName evidence="3">PD-(D/E)XK endonuclease-like domain-containing protein</fullName>
    </recommendedName>
</protein>
<reference evidence="1 2" key="1">
    <citation type="journal article" date="2016" name="Nat. Commun.">
        <title>Thousands of microbial genomes shed light on interconnected biogeochemical processes in an aquifer system.</title>
        <authorList>
            <person name="Anantharaman K."/>
            <person name="Brown C.T."/>
            <person name="Hug L.A."/>
            <person name="Sharon I."/>
            <person name="Castelle C.J."/>
            <person name="Probst A.J."/>
            <person name="Thomas B.C."/>
            <person name="Singh A."/>
            <person name="Wilkins M.J."/>
            <person name="Karaoz U."/>
            <person name="Brodie E.L."/>
            <person name="Williams K.H."/>
            <person name="Hubbard S.S."/>
            <person name="Banfield J.F."/>
        </authorList>
    </citation>
    <scope>NUCLEOTIDE SEQUENCE [LARGE SCALE GENOMIC DNA]</scope>
</reference>
<comment type="caution">
    <text evidence="1">The sequence shown here is derived from an EMBL/GenBank/DDBJ whole genome shotgun (WGS) entry which is preliminary data.</text>
</comment>
<dbReference type="STRING" id="1802117.A3J54_02525"/>
<dbReference type="InterPro" id="IPR011604">
    <property type="entry name" value="PDDEXK-like_dom_sf"/>
</dbReference>
<dbReference type="EMBL" id="MHNN01000015">
    <property type="protein sequence ID" value="OGZ46078.1"/>
    <property type="molecule type" value="Genomic_DNA"/>
</dbReference>
<dbReference type="AlphaFoldDB" id="A0A1G2G878"/>
<organism evidence="1 2">
    <name type="scientific">Candidatus Ryanbacteria bacterium RIFCSPHIGHO2_02_FULL_45_13b</name>
    <dbReference type="NCBI Taxonomy" id="1802117"/>
    <lineage>
        <taxon>Bacteria</taxon>
        <taxon>Candidatus Ryaniibacteriota</taxon>
    </lineage>
</organism>
<dbReference type="SUPFAM" id="SSF52980">
    <property type="entry name" value="Restriction endonuclease-like"/>
    <property type="match status" value="1"/>
</dbReference>
<dbReference type="Proteomes" id="UP000176576">
    <property type="component" value="Unassembled WGS sequence"/>
</dbReference>
<proteinExistence type="predicted"/>
<accession>A0A1G2G878</accession>
<evidence type="ECO:0000313" key="2">
    <source>
        <dbReference type="Proteomes" id="UP000176576"/>
    </source>
</evidence>
<sequence>MWFKDASEFMAEMGHNRDGVWLPRVTKILDVKSKPGLDAFFREMGSYESAEEVKNKSAEEGSLVHEVVQKVAVGTPVDIPESIRPAVETFQIFSEKRGIQLHPDFIERPVTSLKNKYTGTVDALAEIDGKFGVLDIKTSTGFFREYNLQTAAYVLALQEYESKQLLSLPREIETRWILRINQHRVCLKCRATLREKGGRSKVRSNRIPEHICAEDTHEWGPAEGDVELREFPYYYGDIKAFLAAKTLWEWEHGWWLKQVGYL</sequence>